<evidence type="ECO:0000256" key="1">
    <source>
        <dbReference type="ARBA" id="ARBA00022679"/>
    </source>
</evidence>
<dbReference type="InterPro" id="IPR001296">
    <property type="entry name" value="Glyco_trans_1"/>
</dbReference>
<dbReference type="Gene3D" id="3.40.50.2000">
    <property type="entry name" value="Glycogen Phosphorylase B"/>
    <property type="match status" value="2"/>
</dbReference>
<dbReference type="PANTHER" id="PTHR46401:SF2">
    <property type="entry name" value="GLYCOSYLTRANSFERASE WBBK-RELATED"/>
    <property type="match status" value="1"/>
</dbReference>
<reference evidence="4" key="2">
    <citation type="journal article" date="2021" name="Microbiome">
        <title>Successional dynamics and alternative stable states in a saline activated sludge microbial community over 9 years.</title>
        <authorList>
            <person name="Wang Y."/>
            <person name="Ye J."/>
            <person name="Ju F."/>
            <person name="Liu L."/>
            <person name="Boyd J.A."/>
            <person name="Deng Y."/>
            <person name="Parks D.H."/>
            <person name="Jiang X."/>
            <person name="Yin X."/>
            <person name="Woodcroft B.J."/>
            <person name="Tyson G.W."/>
            <person name="Hugenholtz P."/>
            <person name="Polz M.F."/>
            <person name="Zhang T."/>
        </authorList>
    </citation>
    <scope>NUCLEOTIDE SEQUENCE</scope>
    <source>
        <strain evidence="4">HKST-UBA80</strain>
    </source>
</reference>
<dbReference type="SUPFAM" id="SSF53756">
    <property type="entry name" value="UDP-Glycosyltransferase/glycogen phosphorylase"/>
    <property type="match status" value="1"/>
</dbReference>
<dbReference type="GO" id="GO:0009103">
    <property type="term" value="P:lipopolysaccharide biosynthetic process"/>
    <property type="evidence" value="ECO:0007669"/>
    <property type="project" value="TreeGrafter"/>
</dbReference>
<proteinExistence type="predicted"/>
<comment type="caution">
    <text evidence="4">The sequence shown here is derived from an EMBL/GenBank/DDBJ whole genome shotgun (WGS) entry which is preliminary data.</text>
</comment>
<evidence type="ECO:0000313" key="5">
    <source>
        <dbReference type="Proteomes" id="UP000714817"/>
    </source>
</evidence>
<dbReference type="PANTHER" id="PTHR46401">
    <property type="entry name" value="GLYCOSYLTRANSFERASE WBBK-RELATED"/>
    <property type="match status" value="1"/>
</dbReference>
<dbReference type="EMBL" id="JAGQNY010000016">
    <property type="protein sequence ID" value="MCA9302415.1"/>
    <property type="molecule type" value="Genomic_DNA"/>
</dbReference>
<gene>
    <name evidence="4" type="ORF">KDA10_03605</name>
</gene>
<feature type="domain" description="Glycosyltransferase subfamily 4-like N-terminal" evidence="3">
    <location>
        <begin position="14"/>
        <end position="132"/>
    </location>
</feature>
<dbReference type="GO" id="GO:0016757">
    <property type="term" value="F:glycosyltransferase activity"/>
    <property type="evidence" value="ECO:0007669"/>
    <property type="project" value="InterPro"/>
</dbReference>
<feature type="domain" description="Glycosyl transferase family 1" evidence="2">
    <location>
        <begin position="148"/>
        <end position="303"/>
    </location>
</feature>
<dbReference type="Pfam" id="PF00534">
    <property type="entry name" value="Glycos_transf_1"/>
    <property type="match status" value="1"/>
</dbReference>
<evidence type="ECO:0000259" key="2">
    <source>
        <dbReference type="Pfam" id="PF00534"/>
    </source>
</evidence>
<keyword evidence="1" id="KW-0808">Transferase</keyword>
<dbReference type="AlphaFoldDB" id="A0A955E1L8"/>
<dbReference type="CDD" id="cd03809">
    <property type="entry name" value="GT4_MtfB-like"/>
    <property type="match status" value="1"/>
</dbReference>
<sequence length="325" mass="37050">MFKQILRTTKKNEYGFIFHTVGFDTKNRTLRFLYENFILPFIMRKHGVDVLHSLGYTSPFFIPGKNIVTIYDLNWYYQKDSFSRINRLFWKFLVTFSARVADVIITSSQASRDSLIEVLNIPENKVLAFYPGYTKYSSVDKNIKSIVPEIEGEFILTVSSFLPHKNIMRLLEAFKYVSVATNLQLVIVGSGGKYGEAVSEYLLKNYEKGRVVLTGWVSNEELATLYKKAKAFVFVSLYEGFGFPVLEAFVYGTPVISSSCYSLKEVLGDAAEIVDPYSSESISKGILKVVSSSTLSKKLVKKGHIQCKKFEWPAVSKELKRIYYA</sequence>
<name>A0A955E1L8_UNCKA</name>
<evidence type="ECO:0000259" key="3">
    <source>
        <dbReference type="Pfam" id="PF13439"/>
    </source>
</evidence>
<dbReference type="Pfam" id="PF13439">
    <property type="entry name" value="Glyco_transf_4"/>
    <property type="match status" value="1"/>
</dbReference>
<dbReference type="Proteomes" id="UP000714817">
    <property type="component" value="Unassembled WGS sequence"/>
</dbReference>
<accession>A0A955E1L8</accession>
<organism evidence="4 5">
    <name type="scientific">candidate division WWE3 bacterium</name>
    <dbReference type="NCBI Taxonomy" id="2053526"/>
    <lineage>
        <taxon>Bacteria</taxon>
        <taxon>Katanobacteria</taxon>
    </lineage>
</organism>
<reference evidence="4" key="1">
    <citation type="submission" date="2020-04" db="EMBL/GenBank/DDBJ databases">
        <authorList>
            <person name="Zhang T."/>
        </authorList>
    </citation>
    <scope>NUCLEOTIDE SEQUENCE</scope>
    <source>
        <strain evidence="4">HKST-UBA80</strain>
    </source>
</reference>
<evidence type="ECO:0000313" key="4">
    <source>
        <dbReference type="EMBL" id="MCA9302415.1"/>
    </source>
</evidence>
<dbReference type="InterPro" id="IPR028098">
    <property type="entry name" value="Glyco_trans_4-like_N"/>
</dbReference>
<protein>
    <submittedName>
        <fullName evidence="4">Glycosyltransferase family 4 protein</fullName>
    </submittedName>
</protein>